<dbReference type="GO" id="GO:0030170">
    <property type="term" value="F:pyridoxal phosphate binding"/>
    <property type="evidence" value="ECO:0007669"/>
    <property type="project" value="InterPro"/>
</dbReference>
<evidence type="ECO:0000259" key="1">
    <source>
        <dbReference type="PROSITE" id="PS51340"/>
    </source>
</evidence>
<evidence type="ECO:0000313" key="2">
    <source>
        <dbReference type="EMBL" id="MCM2681342.1"/>
    </source>
</evidence>
<dbReference type="Pfam" id="PF03476">
    <property type="entry name" value="MOSC_N"/>
    <property type="match status" value="1"/>
</dbReference>
<dbReference type="SUPFAM" id="SSF141673">
    <property type="entry name" value="MOSC N-terminal domain-like"/>
    <property type="match status" value="1"/>
</dbReference>
<organism evidence="2 3">
    <name type="scientific">Echinimonas agarilytica</name>
    <dbReference type="NCBI Taxonomy" id="1215918"/>
    <lineage>
        <taxon>Bacteria</taxon>
        <taxon>Pseudomonadati</taxon>
        <taxon>Pseudomonadota</taxon>
        <taxon>Gammaproteobacteria</taxon>
        <taxon>Alteromonadales</taxon>
        <taxon>Echinimonadaceae</taxon>
        <taxon>Echinimonas</taxon>
    </lineage>
</organism>
<keyword evidence="3" id="KW-1185">Reference proteome</keyword>
<evidence type="ECO:0000313" key="3">
    <source>
        <dbReference type="Proteomes" id="UP001165393"/>
    </source>
</evidence>
<dbReference type="InterPro" id="IPR005302">
    <property type="entry name" value="MoCF_Sase_C"/>
</dbReference>
<dbReference type="InterPro" id="IPR011037">
    <property type="entry name" value="Pyrv_Knase-like_insert_dom_sf"/>
</dbReference>
<dbReference type="InterPro" id="IPR005303">
    <property type="entry name" value="MOCOS_middle"/>
</dbReference>
<name>A0AA41W8P8_9GAMM</name>
<feature type="domain" description="MOSC" evidence="1">
    <location>
        <begin position="126"/>
        <end position="285"/>
    </location>
</feature>
<dbReference type="AlphaFoldDB" id="A0AA41W8P8"/>
<dbReference type="EMBL" id="JAMQGP010000010">
    <property type="protein sequence ID" value="MCM2681342.1"/>
    <property type="molecule type" value="Genomic_DNA"/>
</dbReference>
<dbReference type="PROSITE" id="PS51340">
    <property type="entry name" value="MOSC"/>
    <property type="match status" value="1"/>
</dbReference>
<proteinExistence type="predicted"/>
<dbReference type="PANTHER" id="PTHR14237:SF19">
    <property type="entry name" value="MITOCHONDRIAL AMIDOXIME REDUCING COMPONENT 1"/>
    <property type="match status" value="1"/>
</dbReference>
<sequence length="285" mass="31964">MAVISALYIYPVKSLAGFSLSSATLSEHGLRWRNRIGDRQWMLVLPNGRFVTQRQWPQLARIKTELTNVGLVLHKQGMPSFHVSYDYDPQRTMQVTVWRDEVLAFDEGDAVAQWLGEATEKSNSGVRLVRFGDESERPVSAKHLWDDESSQVAFADGYPILVANTASLDQFNRHLRAHDLTPLNMNRFRANVILTDTTAWQENSISEISAHHNQYQLGLRKPCERCPMITVDQQHGSKPEDGRPLKSLIDFDCLGNGAGAYFGQNAIVTRGVGSLIEVGDDVRLG</sequence>
<dbReference type="GO" id="GO:0003824">
    <property type="term" value="F:catalytic activity"/>
    <property type="evidence" value="ECO:0007669"/>
    <property type="project" value="InterPro"/>
</dbReference>
<accession>A0AA41W8P8</accession>
<dbReference type="Proteomes" id="UP001165393">
    <property type="component" value="Unassembled WGS sequence"/>
</dbReference>
<dbReference type="RefSeq" id="WP_251262823.1">
    <property type="nucleotide sequence ID" value="NZ_JAMQGP010000010.1"/>
</dbReference>
<dbReference type="PANTHER" id="PTHR14237">
    <property type="entry name" value="MOLYBDOPTERIN COFACTOR SULFURASE MOSC"/>
    <property type="match status" value="1"/>
</dbReference>
<dbReference type="Pfam" id="PF03473">
    <property type="entry name" value="MOSC"/>
    <property type="match status" value="1"/>
</dbReference>
<comment type="caution">
    <text evidence="2">The sequence shown here is derived from an EMBL/GenBank/DDBJ whole genome shotgun (WGS) entry which is preliminary data.</text>
</comment>
<dbReference type="SUPFAM" id="SSF50800">
    <property type="entry name" value="PK beta-barrel domain-like"/>
    <property type="match status" value="1"/>
</dbReference>
<gene>
    <name evidence="2" type="ORF">NAF29_16965</name>
</gene>
<dbReference type="GO" id="GO:0030151">
    <property type="term" value="F:molybdenum ion binding"/>
    <property type="evidence" value="ECO:0007669"/>
    <property type="project" value="InterPro"/>
</dbReference>
<protein>
    <submittedName>
        <fullName evidence="2">MOSC N-terminal beta barrel domain-containing protein</fullName>
    </submittedName>
</protein>
<reference evidence="2 3" key="1">
    <citation type="journal article" date="2013" name="Antonie Van Leeuwenhoek">
        <title>Echinimonas agarilytica gen. nov., sp. nov., a new gammaproteobacterium isolated from the sea urchin Strongylocentrotus intermedius.</title>
        <authorList>
            <person name="Nedashkovskaya O.I."/>
            <person name="Stenkova A.M."/>
            <person name="Zhukova N.V."/>
            <person name="Van Trappen S."/>
            <person name="Lee J.S."/>
            <person name="Kim S.B."/>
        </authorList>
    </citation>
    <scope>NUCLEOTIDE SEQUENCE [LARGE SCALE GENOMIC DNA]</scope>
    <source>
        <strain evidence="2 3">KMM 6351</strain>
    </source>
</reference>